<proteinExistence type="predicted"/>
<accession>A0ABR4BNJ4</accession>
<name>A0ABR4BNJ4_9LECA</name>
<comment type="caution">
    <text evidence="1">The sequence shown here is derived from an EMBL/GenBank/DDBJ whole genome shotgun (WGS) entry which is preliminary data.</text>
</comment>
<organism evidence="1 2">
    <name type="scientific">Lepraria finkii</name>
    <dbReference type="NCBI Taxonomy" id="1340010"/>
    <lineage>
        <taxon>Eukaryota</taxon>
        <taxon>Fungi</taxon>
        <taxon>Dikarya</taxon>
        <taxon>Ascomycota</taxon>
        <taxon>Pezizomycotina</taxon>
        <taxon>Lecanoromycetes</taxon>
        <taxon>OSLEUM clade</taxon>
        <taxon>Lecanoromycetidae</taxon>
        <taxon>Lecanorales</taxon>
        <taxon>Lecanorineae</taxon>
        <taxon>Stereocaulaceae</taxon>
        <taxon>Lepraria</taxon>
    </lineage>
</organism>
<evidence type="ECO:0000313" key="2">
    <source>
        <dbReference type="Proteomes" id="UP001590951"/>
    </source>
</evidence>
<sequence>MTPAVESYGVGTLSRRRKSRFQVSDLCYSHPACSYRISLWELGLEENFNPSSISASAWNDSTVTKYFRGTQLRQLNHARTFNAKIPPSFPNDLFCLPLIYHPSKIET</sequence>
<protein>
    <submittedName>
        <fullName evidence="1">Uncharacterized protein</fullName>
    </submittedName>
</protein>
<keyword evidence="2" id="KW-1185">Reference proteome</keyword>
<evidence type="ECO:0000313" key="1">
    <source>
        <dbReference type="EMBL" id="KAL2058324.1"/>
    </source>
</evidence>
<reference evidence="1 2" key="1">
    <citation type="submission" date="2024-09" db="EMBL/GenBank/DDBJ databases">
        <title>Rethinking Asexuality: The Enigmatic Case of Functional Sexual Genes in Lepraria (Stereocaulaceae).</title>
        <authorList>
            <person name="Doellman M."/>
            <person name="Sun Y."/>
            <person name="Barcenas-Pena A."/>
            <person name="Lumbsch H.T."/>
            <person name="Grewe F."/>
        </authorList>
    </citation>
    <scope>NUCLEOTIDE SEQUENCE [LARGE SCALE GENOMIC DNA]</scope>
    <source>
        <strain evidence="1 2">Grewe 0041</strain>
    </source>
</reference>
<gene>
    <name evidence="1" type="ORF">ABVK25_001050</name>
</gene>
<dbReference type="EMBL" id="JBHFEH010000002">
    <property type="protein sequence ID" value="KAL2058324.1"/>
    <property type="molecule type" value="Genomic_DNA"/>
</dbReference>
<dbReference type="Proteomes" id="UP001590951">
    <property type="component" value="Unassembled WGS sequence"/>
</dbReference>